<name>A0A4Y2IRY4_ARAVE</name>
<comment type="caution">
    <text evidence="1">The sequence shown here is derived from an EMBL/GenBank/DDBJ whole genome shotgun (WGS) entry which is preliminary data.</text>
</comment>
<gene>
    <name evidence="1" type="ORF">AVEN_83695_1</name>
</gene>
<sequence length="98" mass="10759">MCAPRAIRPCGSRTCSTHFVASSYPWSSSWHQEQGHKAAFCPWSSMQHRSLLSFSNVSGSGGTKTSPLMCPKGRSHKTLNQVTWAAKGSKRGHPYQHA</sequence>
<dbReference type="Proteomes" id="UP000499080">
    <property type="component" value="Unassembled WGS sequence"/>
</dbReference>
<dbReference type="EMBL" id="BGPR01107738">
    <property type="protein sequence ID" value="GBM80621.1"/>
    <property type="molecule type" value="Genomic_DNA"/>
</dbReference>
<accession>A0A4Y2IRY4</accession>
<dbReference type="AlphaFoldDB" id="A0A4Y2IRY4"/>
<reference evidence="1 2" key="1">
    <citation type="journal article" date="2019" name="Sci. Rep.">
        <title>Orb-weaving spider Araneus ventricosus genome elucidates the spidroin gene catalogue.</title>
        <authorList>
            <person name="Kono N."/>
            <person name="Nakamura H."/>
            <person name="Ohtoshi R."/>
            <person name="Moran D.A.P."/>
            <person name="Shinohara A."/>
            <person name="Yoshida Y."/>
            <person name="Fujiwara M."/>
            <person name="Mori M."/>
            <person name="Tomita M."/>
            <person name="Arakawa K."/>
        </authorList>
    </citation>
    <scope>NUCLEOTIDE SEQUENCE [LARGE SCALE GENOMIC DNA]</scope>
</reference>
<evidence type="ECO:0000313" key="1">
    <source>
        <dbReference type="EMBL" id="GBM80621.1"/>
    </source>
</evidence>
<evidence type="ECO:0000313" key="2">
    <source>
        <dbReference type="Proteomes" id="UP000499080"/>
    </source>
</evidence>
<proteinExistence type="predicted"/>
<organism evidence="1 2">
    <name type="scientific">Araneus ventricosus</name>
    <name type="common">Orbweaver spider</name>
    <name type="synonym">Epeira ventricosa</name>
    <dbReference type="NCBI Taxonomy" id="182803"/>
    <lineage>
        <taxon>Eukaryota</taxon>
        <taxon>Metazoa</taxon>
        <taxon>Ecdysozoa</taxon>
        <taxon>Arthropoda</taxon>
        <taxon>Chelicerata</taxon>
        <taxon>Arachnida</taxon>
        <taxon>Araneae</taxon>
        <taxon>Araneomorphae</taxon>
        <taxon>Entelegynae</taxon>
        <taxon>Araneoidea</taxon>
        <taxon>Araneidae</taxon>
        <taxon>Araneus</taxon>
    </lineage>
</organism>
<keyword evidence="2" id="KW-1185">Reference proteome</keyword>
<protein>
    <submittedName>
        <fullName evidence="1">Uncharacterized protein</fullName>
    </submittedName>
</protein>